<dbReference type="AlphaFoldDB" id="A0A367IMP4"/>
<sequence length="354" mass="40020">MDAFKTIPKKDLFAKYKPVKKIAKQKWRFKPSISCIVKRETSDTGKVSYCVKLLNNEIAYISANRLRKSYYQLMEDFEMEYFKASEIESSTQRPKRLHNSTLPNKPVSNKRKKLQPMSKDKQQETNIAIQASKIKHQENNLLRFAVTNQEKINSNAESTNQQESTNKVSESIVQTDQQKNSDKNLNFTIAHGSLQTKQQGPNNIINSVSLRTDNQTTTSLTKPQVSSKANQSKTSTQDHSQINQNKISLTIKQIKISLDQQRNGITRVPSPTTVPHNAVQTTSNKPKRIQLSLKSNQNDFYAVANTNATKQHAQNCSECNKPGYTSSVKNDAPSIQTNPSCLVLCQRCPFACHL</sequence>
<organism evidence="2 3">
    <name type="scientific">Rhizopus stolonifer</name>
    <name type="common">Rhizopus nigricans</name>
    <dbReference type="NCBI Taxonomy" id="4846"/>
    <lineage>
        <taxon>Eukaryota</taxon>
        <taxon>Fungi</taxon>
        <taxon>Fungi incertae sedis</taxon>
        <taxon>Mucoromycota</taxon>
        <taxon>Mucoromycotina</taxon>
        <taxon>Mucoromycetes</taxon>
        <taxon>Mucorales</taxon>
        <taxon>Mucorineae</taxon>
        <taxon>Rhizopodaceae</taxon>
        <taxon>Rhizopus</taxon>
    </lineage>
</organism>
<feature type="region of interest" description="Disordered" evidence="1">
    <location>
        <begin position="88"/>
        <end position="124"/>
    </location>
</feature>
<protein>
    <submittedName>
        <fullName evidence="2">Uncharacterized protein</fullName>
    </submittedName>
</protein>
<gene>
    <name evidence="2" type="ORF">CU098_004942</name>
</gene>
<proteinExistence type="predicted"/>
<reference evidence="2 3" key="1">
    <citation type="journal article" date="2018" name="G3 (Bethesda)">
        <title>Phylogenetic and Phylogenomic Definition of Rhizopus Species.</title>
        <authorList>
            <person name="Gryganskyi A.P."/>
            <person name="Golan J."/>
            <person name="Dolatabadi S."/>
            <person name="Mondo S."/>
            <person name="Robb S."/>
            <person name="Idnurm A."/>
            <person name="Muszewska A."/>
            <person name="Steczkiewicz K."/>
            <person name="Masonjones S."/>
            <person name="Liao H.L."/>
            <person name="Gajdeczka M.T."/>
            <person name="Anike F."/>
            <person name="Vuek A."/>
            <person name="Anishchenko I.M."/>
            <person name="Voigt K."/>
            <person name="de Hoog G.S."/>
            <person name="Smith M.E."/>
            <person name="Heitman J."/>
            <person name="Vilgalys R."/>
            <person name="Stajich J.E."/>
        </authorList>
    </citation>
    <scope>NUCLEOTIDE SEQUENCE [LARGE SCALE GENOMIC DNA]</scope>
    <source>
        <strain evidence="2 3">LSU 92-RS-03</strain>
    </source>
</reference>
<keyword evidence="3" id="KW-1185">Reference proteome</keyword>
<comment type="caution">
    <text evidence="2">The sequence shown here is derived from an EMBL/GenBank/DDBJ whole genome shotgun (WGS) entry which is preliminary data.</text>
</comment>
<accession>A0A367IMP4</accession>
<evidence type="ECO:0000313" key="3">
    <source>
        <dbReference type="Proteomes" id="UP000253551"/>
    </source>
</evidence>
<feature type="region of interest" description="Disordered" evidence="1">
    <location>
        <begin position="154"/>
        <end position="180"/>
    </location>
</feature>
<evidence type="ECO:0000313" key="2">
    <source>
        <dbReference type="EMBL" id="RCH78962.1"/>
    </source>
</evidence>
<feature type="region of interest" description="Disordered" evidence="1">
    <location>
        <begin position="194"/>
        <end position="241"/>
    </location>
</feature>
<dbReference type="EMBL" id="PJQM01006875">
    <property type="protein sequence ID" value="RCH78962.1"/>
    <property type="molecule type" value="Genomic_DNA"/>
</dbReference>
<dbReference type="Proteomes" id="UP000253551">
    <property type="component" value="Unassembled WGS sequence"/>
</dbReference>
<feature type="region of interest" description="Disordered" evidence="1">
    <location>
        <begin position="265"/>
        <end position="284"/>
    </location>
</feature>
<feature type="non-terminal residue" evidence="2">
    <location>
        <position position="354"/>
    </location>
</feature>
<name>A0A367IMP4_RHIST</name>
<evidence type="ECO:0000256" key="1">
    <source>
        <dbReference type="SAM" id="MobiDB-lite"/>
    </source>
</evidence>